<organism evidence="2 3">
    <name type="scientific">Aegilops tauschii subsp. strangulata</name>
    <name type="common">Goatgrass</name>
    <dbReference type="NCBI Taxonomy" id="200361"/>
    <lineage>
        <taxon>Eukaryota</taxon>
        <taxon>Viridiplantae</taxon>
        <taxon>Streptophyta</taxon>
        <taxon>Embryophyta</taxon>
        <taxon>Tracheophyta</taxon>
        <taxon>Spermatophyta</taxon>
        <taxon>Magnoliopsida</taxon>
        <taxon>Liliopsida</taxon>
        <taxon>Poales</taxon>
        <taxon>Poaceae</taxon>
        <taxon>BOP clade</taxon>
        <taxon>Pooideae</taxon>
        <taxon>Triticodae</taxon>
        <taxon>Triticeae</taxon>
        <taxon>Triticinae</taxon>
        <taxon>Aegilops</taxon>
    </lineage>
</organism>
<dbReference type="EnsemblPlants" id="AET2Gv20541300.7">
    <property type="protein sequence ID" value="AET2Gv20541300.7"/>
    <property type="gene ID" value="AET2Gv20541300"/>
</dbReference>
<sequence length="130" mass="14493">DIPSAIHHGPLCWAHAYTSCRPRPNAESQLPGSNKSGCIPAPPQARMRSHRPIPSCNWSTDTDAQPPLHPLSRTLSLSRPPLGLMLSEPCLDLAGPWQLVSLENRLKFIVQENNLWSSKWVVKSMLNRPM</sequence>
<reference evidence="2" key="5">
    <citation type="journal article" date="2021" name="G3 (Bethesda)">
        <title>Aegilops tauschii genome assembly Aet v5.0 features greater sequence contiguity and improved annotation.</title>
        <authorList>
            <person name="Wang L."/>
            <person name="Zhu T."/>
            <person name="Rodriguez J.C."/>
            <person name="Deal K.R."/>
            <person name="Dubcovsky J."/>
            <person name="McGuire P.E."/>
            <person name="Lux T."/>
            <person name="Spannagl M."/>
            <person name="Mayer K.F.X."/>
            <person name="Baldrich P."/>
            <person name="Meyers B.C."/>
            <person name="Huo N."/>
            <person name="Gu Y.Q."/>
            <person name="Zhou H."/>
            <person name="Devos K.M."/>
            <person name="Bennetzen J.L."/>
            <person name="Unver T."/>
            <person name="Budak H."/>
            <person name="Gulick P.J."/>
            <person name="Galiba G."/>
            <person name="Kalapos B."/>
            <person name="Nelson D.R."/>
            <person name="Li P."/>
            <person name="You F.M."/>
            <person name="Luo M.C."/>
            <person name="Dvorak J."/>
        </authorList>
    </citation>
    <scope>NUCLEOTIDE SEQUENCE [LARGE SCALE GENOMIC DNA]</scope>
    <source>
        <strain evidence="2">cv. AL8/78</strain>
    </source>
</reference>
<keyword evidence="3" id="KW-1185">Reference proteome</keyword>
<evidence type="ECO:0000256" key="1">
    <source>
        <dbReference type="SAM" id="MobiDB-lite"/>
    </source>
</evidence>
<name>A0A453BK67_AEGTS</name>
<dbReference type="Gramene" id="AET2Gv20541300.7">
    <property type="protein sequence ID" value="AET2Gv20541300.7"/>
    <property type="gene ID" value="AET2Gv20541300"/>
</dbReference>
<dbReference type="Proteomes" id="UP000015105">
    <property type="component" value="Chromosome 2D"/>
</dbReference>
<proteinExistence type="predicted"/>
<reference evidence="3" key="1">
    <citation type="journal article" date="2014" name="Science">
        <title>Ancient hybridizations among the ancestral genomes of bread wheat.</title>
        <authorList>
            <consortium name="International Wheat Genome Sequencing Consortium,"/>
            <person name="Marcussen T."/>
            <person name="Sandve S.R."/>
            <person name="Heier L."/>
            <person name="Spannagl M."/>
            <person name="Pfeifer M."/>
            <person name="Jakobsen K.S."/>
            <person name="Wulff B.B."/>
            <person name="Steuernagel B."/>
            <person name="Mayer K.F."/>
            <person name="Olsen O.A."/>
        </authorList>
    </citation>
    <scope>NUCLEOTIDE SEQUENCE [LARGE SCALE GENOMIC DNA]</scope>
    <source>
        <strain evidence="3">cv. AL8/78</strain>
    </source>
</reference>
<reference evidence="2" key="4">
    <citation type="submission" date="2019-03" db="UniProtKB">
        <authorList>
            <consortium name="EnsemblPlants"/>
        </authorList>
    </citation>
    <scope>IDENTIFICATION</scope>
</reference>
<evidence type="ECO:0000313" key="3">
    <source>
        <dbReference type="Proteomes" id="UP000015105"/>
    </source>
</evidence>
<reference evidence="3" key="2">
    <citation type="journal article" date="2017" name="Nat. Plants">
        <title>The Aegilops tauschii genome reveals multiple impacts of transposons.</title>
        <authorList>
            <person name="Zhao G."/>
            <person name="Zou C."/>
            <person name="Li K."/>
            <person name="Wang K."/>
            <person name="Li T."/>
            <person name="Gao L."/>
            <person name="Zhang X."/>
            <person name="Wang H."/>
            <person name="Yang Z."/>
            <person name="Liu X."/>
            <person name="Jiang W."/>
            <person name="Mao L."/>
            <person name="Kong X."/>
            <person name="Jiao Y."/>
            <person name="Jia J."/>
        </authorList>
    </citation>
    <scope>NUCLEOTIDE SEQUENCE [LARGE SCALE GENOMIC DNA]</scope>
    <source>
        <strain evidence="3">cv. AL8/78</strain>
    </source>
</reference>
<dbReference type="AlphaFoldDB" id="A0A453BK67"/>
<evidence type="ECO:0000313" key="2">
    <source>
        <dbReference type="EnsemblPlants" id="AET2Gv20541300.7"/>
    </source>
</evidence>
<feature type="region of interest" description="Disordered" evidence="1">
    <location>
        <begin position="24"/>
        <end position="72"/>
    </location>
</feature>
<accession>A0A453BK67</accession>
<protein>
    <submittedName>
        <fullName evidence="2">Uncharacterized protein</fullName>
    </submittedName>
</protein>
<reference evidence="2" key="3">
    <citation type="journal article" date="2017" name="Nature">
        <title>Genome sequence of the progenitor of the wheat D genome Aegilops tauschii.</title>
        <authorList>
            <person name="Luo M.C."/>
            <person name="Gu Y.Q."/>
            <person name="Puiu D."/>
            <person name="Wang H."/>
            <person name="Twardziok S.O."/>
            <person name="Deal K.R."/>
            <person name="Huo N."/>
            <person name="Zhu T."/>
            <person name="Wang L."/>
            <person name="Wang Y."/>
            <person name="McGuire P.E."/>
            <person name="Liu S."/>
            <person name="Long H."/>
            <person name="Ramasamy R.K."/>
            <person name="Rodriguez J.C."/>
            <person name="Van S.L."/>
            <person name="Yuan L."/>
            <person name="Wang Z."/>
            <person name="Xia Z."/>
            <person name="Xiao L."/>
            <person name="Anderson O.D."/>
            <person name="Ouyang S."/>
            <person name="Liang Y."/>
            <person name="Zimin A.V."/>
            <person name="Pertea G."/>
            <person name="Qi P."/>
            <person name="Bennetzen J.L."/>
            <person name="Dai X."/>
            <person name="Dawson M.W."/>
            <person name="Muller H.G."/>
            <person name="Kugler K."/>
            <person name="Rivarola-Duarte L."/>
            <person name="Spannagl M."/>
            <person name="Mayer K.F.X."/>
            <person name="Lu F.H."/>
            <person name="Bevan M.W."/>
            <person name="Leroy P."/>
            <person name="Li P."/>
            <person name="You F.M."/>
            <person name="Sun Q."/>
            <person name="Liu Z."/>
            <person name="Lyons E."/>
            <person name="Wicker T."/>
            <person name="Salzberg S.L."/>
            <person name="Devos K.M."/>
            <person name="Dvorak J."/>
        </authorList>
    </citation>
    <scope>NUCLEOTIDE SEQUENCE [LARGE SCALE GENOMIC DNA]</scope>
    <source>
        <strain evidence="2">cv. AL8/78</strain>
    </source>
</reference>
<feature type="compositionally biased region" description="Polar residues" evidence="1">
    <location>
        <begin position="26"/>
        <end position="36"/>
    </location>
</feature>